<dbReference type="EMBL" id="OU963865">
    <property type="protein sequence ID" value="CAH0388502.1"/>
    <property type="molecule type" value="Genomic_DNA"/>
</dbReference>
<organism evidence="2 3">
    <name type="scientific">Bemisia tabaci</name>
    <name type="common">Sweetpotato whitefly</name>
    <name type="synonym">Aleurodes tabaci</name>
    <dbReference type="NCBI Taxonomy" id="7038"/>
    <lineage>
        <taxon>Eukaryota</taxon>
        <taxon>Metazoa</taxon>
        <taxon>Ecdysozoa</taxon>
        <taxon>Arthropoda</taxon>
        <taxon>Hexapoda</taxon>
        <taxon>Insecta</taxon>
        <taxon>Pterygota</taxon>
        <taxon>Neoptera</taxon>
        <taxon>Paraneoptera</taxon>
        <taxon>Hemiptera</taxon>
        <taxon>Sternorrhyncha</taxon>
        <taxon>Aleyrodoidea</taxon>
        <taxon>Aleyrodidae</taxon>
        <taxon>Aleyrodinae</taxon>
        <taxon>Bemisia</taxon>
    </lineage>
</organism>
<dbReference type="Proteomes" id="UP001152759">
    <property type="component" value="Chromosome 4"/>
</dbReference>
<feature type="compositionally biased region" description="Basic residues" evidence="1">
    <location>
        <begin position="61"/>
        <end position="81"/>
    </location>
</feature>
<dbReference type="AlphaFoldDB" id="A0A9P0ADW4"/>
<feature type="region of interest" description="Disordered" evidence="1">
    <location>
        <begin position="21"/>
        <end position="81"/>
    </location>
</feature>
<keyword evidence="3" id="KW-1185">Reference proteome</keyword>
<evidence type="ECO:0000256" key="1">
    <source>
        <dbReference type="SAM" id="MobiDB-lite"/>
    </source>
</evidence>
<evidence type="ECO:0000313" key="3">
    <source>
        <dbReference type="Proteomes" id="UP001152759"/>
    </source>
</evidence>
<accession>A0A9P0ADW4</accession>
<feature type="compositionally biased region" description="Basic and acidic residues" evidence="1">
    <location>
        <begin position="30"/>
        <end position="51"/>
    </location>
</feature>
<protein>
    <submittedName>
        <fullName evidence="2">Uncharacterized protein</fullName>
    </submittedName>
</protein>
<name>A0A9P0ADW4_BEMTA</name>
<sequence length="101" mass="11855">MVEANSQLFLTLLREDVNWESYPDYGSQDQEPKTGTKNLQEPKPDAIDLREANQIGETEQRKKKKSRHGSKAKSSRDRRRARAFFQRQRTRLQWIHASKGV</sequence>
<gene>
    <name evidence="2" type="ORF">BEMITA_LOCUS7413</name>
</gene>
<evidence type="ECO:0000313" key="2">
    <source>
        <dbReference type="EMBL" id="CAH0388502.1"/>
    </source>
</evidence>
<proteinExistence type="predicted"/>
<reference evidence="2" key="1">
    <citation type="submission" date="2021-12" db="EMBL/GenBank/DDBJ databases">
        <authorList>
            <person name="King R."/>
        </authorList>
    </citation>
    <scope>NUCLEOTIDE SEQUENCE</scope>
</reference>